<feature type="domain" description="Abortive phage infection protein C-terminal" evidence="1">
    <location>
        <begin position="242"/>
        <end position="560"/>
    </location>
</feature>
<evidence type="ECO:0000259" key="1">
    <source>
        <dbReference type="Pfam" id="PF10592"/>
    </source>
</evidence>
<dbReference type="AlphaFoldDB" id="A0A1T5FPZ1"/>
<reference evidence="4" key="1">
    <citation type="submission" date="2017-02" db="EMBL/GenBank/DDBJ databases">
        <authorList>
            <person name="Varghese N."/>
            <person name="Submissions S."/>
        </authorList>
    </citation>
    <scope>NUCLEOTIDE SEQUENCE [LARGE SCALE GENOMIC DNA]</scope>
    <source>
        <strain evidence="4">UM2</strain>
    </source>
</reference>
<feature type="domain" description="Abortive infection phage resistance protein N-terminal" evidence="2">
    <location>
        <begin position="30"/>
        <end position="183"/>
    </location>
</feature>
<name>A0A1T5FPZ1_9SPHN</name>
<dbReference type="RefSeq" id="WP_079649928.1">
    <property type="nucleotide sequence ID" value="NZ_FUYM01000010.1"/>
</dbReference>
<dbReference type="EMBL" id="FUYM01000010">
    <property type="protein sequence ID" value="SKB98239.1"/>
    <property type="molecule type" value="Genomic_DNA"/>
</dbReference>
<dbReference type="OrthoDB" id="9806213at2"/>
<dbReference type="InterPro" id="IPR018891">
    <property type="entry name" value="AIPR_C"/>
</dbReference>
<dbReference type="Pfam" id="PF10592">
    <property type="entry name" value="AIPR"/>
    <property type="match status" value="1"/>
</dbReference>
<gene>
    <name evidence="3" type="ORF">SAMN06295920_110128</name>
</gene>
<evidence type="ECO:0000259" key="2">
    <source>
        <dbReference type="Pfam" id="PF22879"/>
    </source>
</evidence>
<keyword evidence="4" id="KW-1185">Reference proteome</keyword>
<organism evidence="3 4">
    <name type="scientific">Rhizorhabdus histidinilytica</name>
    <dbReference type="NCBI Taxonomy" id="439228"/>
    <lineage>
        <taxon>Bacteria</taxon>
        <taxon>Pseudomonadati</taxon>
        <taxon>Pseudomonadota</taxon>
        <taxon>Alphaproteobacteria</taxon>
        <taxon>Sphingomonadales</taxon>
        <taxon>Sphingomonadaceae</taxon>
        <taxon>Rhizorhabdus</taxon>
    </lineage>
</organism>
<dbReference type="Proteomes" id="UP000189818">
    <property type="component" value="Unassembled WGS sequence"/>
</dbReference>
<dbReference type="STRING" id="439228.SAMN06295920_110128"/>
<evidence type="ECO:0000313" key="4">
    <source>
        <dbReference type="Proteomes" id="UP000189818"/>
    </source>
</evidence>
<protein>
    <submittedName>
        <fullName evidence="3">AIPR protein</fullName>
    </submittedName>
</protein>
<proteinExistence type="predicted"/>
<dbReference type="InterPro" id="IPR055101">
    <property type="entry name" value="AIPR_N"/>
</dbReference>
<accession>A0A1T5FPZ1</accession>
<dbReference type="Pfam" id="PF22879">
    <property type="entry name" value="AIPR_N"/>
    <property type="match status" value="1"/>
</dbReference>
<evidence type="ECO:0000313" key="3">
    <source>
        <dbReference type="EMBL" id="SKB98239.1"/>
    </source>
</evidence>
<sequence length="691" mass="77460">MDELAEYHRELIASIQGDADAMGLITAEAFLEMMKDVLDEAGEVSGMDICYYRGTHERKPLQIDGYGWDATDEEGVLSLVICDFVVSEEPQAIVKAGIKPLLQQLVNFVMAAHSKDFRDSIEETSSAFVLSDLIARSWKKVKKIKLILVTNRINKANADAQPVGNIGDVPVTSNVWDLSRLLRFVNSGQTREDLVIDFAEQFGGAVPVLKASSDGSPFESYIALIPGAQLAEIYDKWGARLLEANVRSFLQARNKVNKGIRDTIRDQPEMFFSYNNGLTATAEAVEVMEMGDGFYLMSADNLQIVNGGQTTASIHAARKLDQLRNVLVQMKLTVVSSDQAEEVVPRISEFANSQNKVNAADFFANHPFHVRMQEFSRRVLAPSGDGNYRETKWFYERARGQFADERGRRSVGERKKFDNEFPKAQFFTKTDLAKYENSYRCRPHIVSLGAQKNFGDVARAVGKEWSDSDSRFDELWFKRLIAKAIIFRNLERLVPHQPWYTSGYRANIVTYALAKIVHDAEQREKVLDLDQVWRMQRVHVVLERACLRAAEAANEVISNPIAGMRNVTEWAKKEGCWSRLAATSVPYEKDFFEALIDPAQAKAVRREAQQEQKLLDGVDAQAEVLAAGGEYWQGWLDYGQSVGKLSPRDIGILSTCAQVPAKVPSEKQCVAAVAIRDRLDAHHQATSEAIA</sequence>